<organism evidence="2 3">
    <name type="scientific">Canavalia gladiata</name>
    <name type="common">Sword bean</name>
    <name type="synonym">Dolichos gladiatus</name>
    <dbReference type="NCBI Taxonomy" id="3824"/>
    <lineage>
        <taxon>Eukaryota</taxon>
        <taxon>Viridiplantae</taxon>
        <taxon>Streptophyta</taxon>
        <taxon>Embryophyta</taxon>
        <taxon>Tracheophyta</taxon>
        <taxon>Spermatophyta</taxon>
        <taxon>Magnoliopsida</taxon>
        <taxon>eudicotyledons</taxon>
        <taxon>Gunneridae</taxon>
        <taxon>Pentapetalae</taxon>
        <taxon>rosids</taxon>
        <taxon>fabids</taxon>
        <taxon>Fabales</taxon>
        <taxon>Fabaceae</taxon>
        <taxon>Papilionoideae</taxon>
        <taxon>50 kb inversion clade</taxon>
        <taxon>NPAAA clade</taxon>
        <taxon>indigoferoid/millettioid clade</taxon>
        <taxon>Phaseoleae</taxon>
        <taxon>Canavalia</taxon>
    </lineage>
</organism>
<sequence length="210" mass="24760">MKWKTFCSLQDKMWEEDITTINLTPMGEGFRFDDDVKDGDFEIDDVNNEQKSYWCYQHRRRSRYIGEPLVPIEVMWSIQPLHNVRAFFDPEVELIGSTQAQQIHDYNTIELGLKEKEDVRGDAERENLGKLMQVKSLLRNRHKGCLKKRGSAKDEEMESEDYNPERKGKHDEAFEGKYFTGLRGRYEEDQTKVCIVNVYASCELSKKKDM</sequence>
<gene>
    <name evidence="2" type="ORF">VNO77_05006</name>
</gene>
<dbReference type="Proteomes" id="UP001367508">
    <property type="component" value="Unassembled WGS sequence"/>
</dbReference>
<reference evidence="2 3" key="1">
    <citation type="submission" date="2024-01" db="EMBL/GenBank/DDBJ databases">
        <title>The genomes of 5 underutilized Papilionoideae crops provide insights into root nodulation and disease resistanc.</title>
        <authorList>
            <person name="Jiang F."/>
        </authorList>
    </citation>
    <scope>NUCLEOTIDE SEQUENCE [LARGE SCALE GENOMIC DNA]</scope>
    <source>
        <strain evidence="2">LVBAO_FW01</strain>
        <tissue evidence="2">Leaves</tissue>
    </source>
</reference>
<dbReference type="AlphaFoldDB" id="A0AAN9MY91"/>
<feature type="region of interest" description="Disordered" evidence="1">
    <location>
        <begin position="148"/>
        <end position="169"/>
    </location>
</feature>
<evidence type="ECO:0000313" key="2">
    <source>
        <dbReference type="EMBL" id="KAK7362881.1"/>
    </source>
</evidence>
<proteinExistence type="predicted"/>
<accession>A0AAN9MY91</accession>
<dbReference type="EMBL" id="JAYMYQ010000001">
    <property type="protein sequence ID" value="KAK7362881.1"/>
    <property type="molecule type" value="Genomic_DNA"/>
</dbReference>
<comment type="caution">
    <text evidence="2">The sequence shown here is derived from an EMBL/GenBank/DDBJ whole genome shotgun (WGS) entry which is preliminary data.</text>
</comment>
<protein>
    <submittedName>
        <fullName evidence="2">Uncharacterized protein</fullName>
    </submittedName>
</protein>
<evidence type="ECO:0000256" key="1">
    <source>
        <dbReference type="SAM" id="MobiDB-lite"/>
    </source>
</evidence>
<evidence type="ECO:0000313" key="3">
    <source>
        <dbReference type="Proteomes" id="UP001367508"/>
    </source>
</evidence>
<name>A0AAN9MY91_CANGL</name>
<keyword evidence="3" id="KW-1185">Reference proteome</keyword>